<dbReference type="InterPro" id="IPR036388">
    <property type="entry name" value="WH-like_DNA-bd_sf"/>
</dbReference>
<keyword evidence="3" id="KW-0804">Transcription</keyword>
<feature type="domain" description="HTH arsR-type" evidence="4">
    <location>
        <begin position="1"/>
        <end position="93"/>
    </location>
</feature>
<dbReference type="PANTHER" id="PTHR43132">
    <property type="entry name" value="ARSENICAL RESISTANCE OPERON REPRESSOR ARSR-RELATED"/>
    <property type="match status" value="1"/>
</dbReference>
<dbReference type="Proteomes" id="UP001568358">
    <property type="component" value="Unassembled WGS sequence"/>
</dbReference>
<gene>
    <name evidence="5" type="ORF">AB2Z07_09490</name>
    <name evidence="6" type="ORF">SAMN05660830_01890</name>
</gene>
<dbReference type="InterPro" id="IPR011991">
    <property type="entry name" value="ArsR-like_HTH"/>
</dbReference>
<evidence type="ECO:0000256" key="3">
    <source>
        <dbReference type="ARBA" id="ARBA00023163"/>
    </source>
</evidence>
<dbReference type="GO" id="GO:0003677">
    <property type="term" value="F:DNA binding"/>
    <property type="evidence" value="ECO:0007669"/>
    <property type="project" value="UniProtKB-KW"/>
</dbReference>
<evidence type="ECO:0000259" key="4">
    <source>
        <dbReference type="PROSITE" id="PS50987"/>
    </source>
</evidence>
<evidence type="ECO:0000313" key="6">
    <source>
        <dbReference type="EMBL" id="SHJ23699.1"/>
    </source>
</evidence>
<reference evidence="6 7" key="1">
    <citation type="submission" date="2016-11" db="EMBL/GenBank/DDBJ databases">
        <authorList>
            <person name="Varghese N."/>
            <person name="Submissions S."/>
        </authorList>
    </citation>
    <scope>NUCLEOTIDE SEQUENCE [LARGE SCALE GENOMIC DNA]</scope>
    <source>
        <strain evidence="6 7">DSM 17919</strain>
    </source>
</reference>
<keyword evidence="2" id="KW-0238">DNA-binding</keyword>
<dbReference type="NCBIfam" id="NF033788">
    <property type="entry name" value="HTH_metalloreg"/>
    <property type="match status" value="1"/>
</dbReference>
<comment type="caution">
    <text evidence="6">The sequence shown here is derived from an EMBL/GenBank/DDBJ whole genome shotgun (WGS) entry which is preliminary data.</text>
</comment>
<dbReference type="PROSITE" id="PS50987">
    <property type="entry name" value="HTH_ARSR_2"/>
    <property type="match status" value="1"/>
</dbReference>
<dbReference type="InterPro" id="IPR001845">
    <property type="entry name" value="HTH_ArsR_DNA-bd_dom"/>
</dbReference>
<protein>
    <submittedName>
        <fullName evidence="5">ArsR/SmtB family transcription factor</fullName>
    </submittedName>
    <submittedName>
        <fullName evidence="6">Transcriptional regulator, ArsR family</fullName>
    </submittedName>
</protein>
<keyword evidence="8" id="KW-1185">Reference proteome</keyword>
<evidence type="ECO:0000313" key="5">
    <source>
        <dbReference type="EMBL" id="MEZ6853762.1"/>
    </source>
</evidence>
<dbReference type="InterPro" id="IPR036390">
    <property type="entry name" value="WH_DNA-bd_sf"/>
</dbReference>
<sequence length="125" mass="14453">MQKITQTLKALSDQNRIRIIAALMEHNELCACQLTELLGIAGATVSRHLGILHNAELVQFRKEGRWVFYRLGKGIEYSQQLLDWIHEKAITSKELQQDREQLRTILSCDPEEICRKQRNDSCCSN</sequence>
<dbReference type="InterPro" id="IPR051011">
    <property type="entry name" value="Metal_resp_trans_reg"/>
</dbReference>
<dbReference type="Pfam" id="PF01022">
    <property type="entry name" value="HTH_5"/>
    <property type="match status" value="1"/>
</dbReference>
<dbReference type="AlphaFoldDB" id="A0A8G2FB36"/>
<dbReference type="Proteomes" id="UP000184001">
    <property type="component" value="Unassembled WGS sequence"/>
</dbReference>
<accession>A0A8G2FB36</accession>
<dbReference type="EMBL" id="FQZR01000004">
    <property type="protein sequence ID" value="SHJ23699.1"/>
    <property type="molecule type" value="Genomic_DNA"/>
</dbReference>
<reference evidence="5 8" key="2">
    <citation type="submission" date="2024-07" db="EMBL/GenBank/DDBJ databases">
        <title>Active virus-host system and metabolic interactions in a Lokiarchaeon culture.</title>
        <authorList>
            <person name="Ponce Toledo R.I."/>
            <person name="Rodrigues Oliveira T."/>
            <person name="Schleper C."/>
        </authorList>
    </citation>
    <scope>NUCLEOTIDE SEQUENCE [LARGE SCALE GENOMIC DNA]</scope>
    <source>
        <strain evidence="5 8">B35</strain>
    </source>
</reference>
<evidence type="ECO:0000256" key="2">
    <source>
        <dbReference type="ARBA" id="ARBA00023125"/>
    </source>
</evidence>
<dbReference type="CDD" id="cd00090">
    <property type="entry name" value="HTH_ARSR"/>
    <property type="match status" value="1"/>
</dbReference>
<keyword evidence="1" id="KW-0805">Transcription regulation</keyword>
<dbReference type="EMBL" id="JBFSOO010000006">
    <property type="protein sequence ID" value="MEZ6853762.1"/>
    <property type="molecule type" value="Genomic_DNA"/>
</dbReference>
<evidence type="ECO:0000313" key="8">
    <source>
        <dbReference type="Proteomes" id="UP001568358"/>
    </source>
</evidence>
<name>A0A8G2FB36_9BACT</name>
<dbReference type="SUPFAM" id="SSF46785">
    <property type="entry name" value="Winged helix' DNA-binding domain"/>
    <property type="match status" value="1"/>
</dbReference>
<dbReference type="PANTHER" id="PTHR43132:SF2">
    <property type="entry name" value="ARSENICAL RESISTANCE OPERON REPRESSOR ARSR-RELATED"/>
    <property type="match status" value="1"/>
</dbReference>
<proteinExistence type="predicted"/>
<dbReference type="GO" id="GO:0003700">
    <property type="term" value="F:DNA-binding transcription factor activity"/>
    <property type="evidence" value="ECO:0007669"/>
    <property type="project" value="InterPro"/>
</dbReference>
<evidence type="ECO:0000313" key="7">
    <source>
        <dbReference type="Proteomes" id="UP000184001"/>
    </source>
</evidence>
<evidence type="ECO:0000256" key="1">
    <source>
        <dbReference type="ARBA" id="ARBA00023015"/>
    </source>
</evidence>
<organism evidence="6 7">
    <name type="scientific">Halodesulfovibrio aestuarii</name>
    <dbReference type="NCBI Taxonomy" id="126333"/>
    <lineage>
        <taxon>Bacteria</taxon>
        <taxon>Pseudomonadati</taxon>
        <taxon>Thermodesulfobacteriota</taxon>
        <taxon>Desulfovibrionia</taxon>
        <taxon>Desulfovibrionales</taxon>
        <taxon>Desulfovibrionaceae</taxon>
        <taxon>Halodesulfovibrio</taxon>
    </lineage>
</organism>
<dbReference type="Gene3D" id="1.10.10.10">
    <property type="entry name" value="Winged helix-like DNA-binding domain superfamily/Winged helix DNA-binding domain"/>
    <property type="match status" value="1"/>
</dbReference>
<dbReference type="SMART" id="SM00418">
    <property type="entry name" value="HTH_ARSR"/>
    <property type="match status" value="1"/>
</dbReference>
<dbReference type="PRINTS" id="PR00778">
    <property type="entry name" value="HTHARSR"/>
</dbReference>
<dbReference type="RefSeq" id="WP_019999966.1">
    <property type="nucleotide sequence ID" value="NZ_CP192219.1"/>
</dbReference>